<dbReference type="InterPro" id="IPR050490">
    <property type="entry name" value="Bact_solute-bd_prot1"/>
</dbReference>
<keyword evidence="2" id="KW-1185">Reference proteome</keyword>
<sequence length="442" mass="49866">MLSMNIKFVISQIRNYLRQFMSLAWQISIVGVCLCLLLILSSCQATQSQDNGVIHLTLWQGINPPVNRDVFQKLVDKFNQTHPNIQVESIYAGQLDQQLPKVLTAVVGNVPPDILTYYPQITGQLVELGAIRPLEDWLEKLPIKSEIIPNLFEELQLKGHIWSVPLYTSNMGIFYRPDLFKAAGITELPKTWEELRQVAKQLTIDRNGDNRPEQYGILLPLGKGEWTVFSWFPFLFAAGGEIIKNDKPDLLNKGAITALQFWQDLIKDGSAKLSPPERGYEEDNFTSGKVAMQITGPWTYIMKSNVDFDVFPIPGEVEQATVTGTGNMFVMKTTPEREQAAFKFLEYVLSEEFQTEWSIGTGFLPVNIKSAQSQAFQEFISQKPVLKVFLEQMSVARARPIIAGYSRLSDSLGRAIEATLLGESPQKALKTAQERLDMIWGK</sequence>
<accession>G6FVK5</accession>
<dbReference type="Pfam" id="PF13416">
    <property type="entry name" value="SBP_bac_8"/>
    <property type="match status" value="1"/>
</dbReference>
<dbReference type="CDD" id="cd14748">
    <property type="entry name" value="PBP2_UgpB"/>
    <property type="match status" value="1"/>
</dbReference>
<dbReference type="PANTHER" id="PTHR43649:SF30">
    <property type="entry name" value="ABC TRANSPORTER SUBSTRATE-BINDING PROTEIN"/>
    <property type="match status" value="1"/>
</dbReference>
<dbReference type="AlphaFoldDB" id="G6FVK5"/>
<dbReference type="Proteomes" id="UP000004344">
    <property type="component" value="Unassembled WGS sequence"/>
</dbReference>
<protein>
    <submittedName>
        <fullName evidence="1">Extracellular solute-binding protein family 1</fullName>
    </submittedName>
</protein>
<comment type="caution">
    <text evidence="1">The sequence shown here is derived from an EMBL/GenBank/DDBJ whole genome shotgun (WGS) entry which is preliminary data.</text>
</comment>
<organism evidence="1 2">
    <name type="scientific">Fischerella thermalis JSC-11</name>
    <dbReference type="NCBI Taxonomy" id="741277"/>
    <lineage>
        <taxon>Bacteria</taxon>
        <taxon>Bacillati</taxon>
        <taxon>Cyanobacteriota</taxon>
        <taxon>Cyanophyceae</taxon>
        <taxon>Nostocales</taxon>
        <taxon>Hapalosiphonaceae</taxon>
        <taxon>Fischerella</taxon>
    </lineage>
</organism>
<dbReference type="Gene3D" id="3.40.190.10">
    <property type="entry name" value="Periplasmic binding protein-like II"/>
    <property type="match status" value="2"/>
</dbReference>
<evidence type="ECO:0000313" key="2">
    <source>
        <dbReference type="Proteomes" id="UP000004344"/>
    </source>
</evidence>
<proteinExistence type="predicted"/>
<gene>
    <name evidence="1" type="ORF">FJSC11DRAFT_2902</name>
</gene>
<dbReference type="PATRIC" id="fig|741277.3.peg.2502"/>
<dbReference type="PANTHER" id="PTHR43649">
    <property type="entry name" value="ARABINOSE-BINDING PROTEIN-RELATED"/>
    <property type="match status" value="1"/>
</dbReference>
<evidence type="ECO:0000313" key="1">
    <source>
        <dbReference type="EMBL" id="EHC12260.1"/>
    </source>
</evidence>
<dbReference type="InterPro" id="IPR006059">
    <property type="entry name" value="SBP"/>
</dbReference>
<name>G6FVK5_9CYAN</name>
<dbReference type="EMBL" id="AGIZ01000008">
    <property type="protein sequence ID" value="EHC12260.1"/>
    <property type="molecule type" value="Genomic_DNA"/>
</dbReference>
<dbReference type="SUPFAM" id="SSF53850">
    <property type="entry name" value="Periplasmic binding protein-like II"/>
    <property type="match status" value="1"/>
</dbReference>
<reference evidence="1 2" key="1">
    <citation type="submission" date="2011-09" db="EMBL/GenBank/DDBJ databases">
        <title>The draft genome of Fischerella sp. JSC-11.</title>
        <authorList>
            <consortium name="US DOE Joint Genome Institute (JGI-PGF)"/>
            <person name="Lucas S."/>
            <person name="Han J."/>
            <person name="Lapidus A."/>
            <person name="Cheng J.-F."/>
            <person name="Goodwin L."/>
            <person name="Pitluck S."/>
            <person name="Peters L."/>
            <person name="Land M.L."/>
            <person name="Hauser L."/>
            <person name="Sarkisova S."/>
            <person name="Bryant D.A."/>
            <person name="Brown I."/>
            <person name="Woyke T.J."/>
        </authorList>
    </citation>
    <scope>NUCLEOTIDE SEQUENCE [LARGE SCALE GENOMIC DNA]</scope>
    <source>
        <strain evidence="1 2">JSC-11</strain>
    </source>
</reference>